<comment type="caution">
    <text evidence="3">The sequence shown here is derived from an EMBL/GenBank/DDBJ whole genome shotgun (WGS) entry which is preliminary data.</text>
</comment>
<gene>
    <name evidence="3" type="ORF">HX882_06250</name>
</gene>
<accession>A0A7Y7XB56</accession>
<dbReference type="RefSeq" id="WP_177091382.1">
    <property type="nucleotide sequence ID" value="NZ_JACAOS010000020.1"/>
</dbReference>
<dbReference type="PANTHER" id="PTHR30222">
    <property type="entry name" value="SPERMIDINE/PUTRESCINE-BINDING PERIPLASMIC PROTEIN"/>
    <property type="match status" value="1"/>
</dbReference>
<keyword evidence="1 2" id="KW-0732">Signal</keyword>
<dbReference type="InterPro" id="IPR006059">
    <property type="entry name" value="SBP"/>
</dbReference>
<dbReference type="SUPFAM" id="SSF53850">
    <property type="entry name" value="Periplasmic binding protein-like II"/>
    <property type="match status" value="1"/>
</dbReference>
<name>A0A7Y7XB56_9PSED</name>
<dbReference type="Proteomes" id="UP000539985">
    <property type="component" value="Unassembled WGS sequence"/>
</dbReference>
<dbReference type="Gene3D" id="3.40.190.10">
    <property type="entry name" value="Periplasmic binding protein-like II"/>
    <property type="match status" value="2"/>
</dbReference>
<evidence type="ECO:0000256" key="2">
    <source>
        <dbReference type="SAM" id="SignalP"/>
    </source>
</evidence>
<dbReference type="EMBL" id="JACAQB010000004">
    <property type="protein sequence ID" value="NWB95488.1"/>
    <property type="molecule type" value="Genomic_DNA"/>
</dbReference>
<reference evidence="3 4" key="1">
    <citation type="submission" date="2020-04" db="EMBL/GenBank/DDBJ databases">
        <title>Molecular characterization of pseudomonads from Agaricus bisporus reveal novel blotch 2 pathogens in Western Europe.</title>
        <authorList>
            <person name="Taparia T."/>
            <person name="Krijger M."/>
            <person name="Haynes E."/>
            <person name="Elpinstone J.G."/>
            <person name="Noble R."/>
            <person name="Van Der Wolf J."/>
        </authorList>
    </citation>
    <scope>NUCLEOTIDE SEQUENCE [LARGE SCALE GENOMIC DNA]</scope>
    <source>
        <strain evidence="3 4">H7001</strain>
    </source>
</reference>
<feature type="chain" id="PRO_5031542971" evidence="2">
    <location>
        <begin position="20"/>
        <end position="351"/>
    </location>
</feature>
<evidence type="ECO:0000313" key="3">
    <source>
        <dbReference type="EMBL" id="NWB95488.1"/>
    </source>
</evidence>
<dbReference type="Pfam" id="PF13416">
    <property type="entry name" value="SBP_bac_8"/>
    <property type="match status" value="1"/>
</dbReference>
<dbReference type="AlphaFoldDB" id="A0A7Y7XB56"/>
<dbReference type="CDD" id="cd13589">
    <property type="entry name" value="PBP2_polyamine_RpCGA009"/>
    <property type="match status" value="1"/>
</dbReference>
<feature type="signal peptide" evidence="2">
    <location>
        <begin position="1"/>
        <end position="19"/>
    </location>
</feature>
<organism evidence="3 4">
    <name type="scientific">Pseudomonas gingeri</name>
    <dbReference type="NCBI Taxonomy" id="117681"/>
    <lineage>
        <taxon>Bacteria</taxon>
        <taxon>Pseudomonadati</taxon>
        <taxon>Pseudomonadota</taxon>
        <taxon>Gammaproteobacteria</taxon>
        <taxon>Pseudomonadales</taxon>
        <taxon>Pseudomonadaceae</taxon>
        <taxon>Pseudomonas</taxon>
    </lineage>
</organism>
<protein>
    <submittedName>
        <fullName evidence="3">ABC transporter substrate-binding protein</fullName>
    </submittedName>
</protein>
<proteinExistence type="predicted"/>
<sequence length="351" mass="38185">MKGTPLLLLSTLICASAMADNSLTVVSYGGNLTNAQIQAAHKPFSAATGTHVISEDYSGGIAQIKTQVDSKHVTWDVVDAELPNVIRACNSGLLERIDPATLAPAPDGTPAAKDFLPGALTDCGVANYVWSTVVAFNTKAFKGEQPKTLADFFDIKHFPGKRAMRKAPQVNLEWALMADGVPRDQVYATLSTEAGVDRAFAKLDTIKKDVIWWEAGAQAPQLLADGEVSMISGYSGRIVIAQRKEQQPFKIVWDGQVYDMDAWTVPVGNPKKDQAMAFLKFATQSSVLADQSNYIAYGPTRISSQALVDPKVRPDLPTSPENFATALQLDSVWWGDHSDELNERFNAWLAR</sequence>
<dbReference type="PANTHER" id="PTHR30222:SF2">
    <property type="entry name" value="ABC TRANSPORTER SUBSTRATE-BINDING PROTEIN"/>
    <property type="match status" value="1"/>
</dbReference>
<evidence type="ECO:0000313" key="4">
    <source>
        <dbReference type="Proteomes" id="UP000539985"/>
    </source>
</evidence>
<evidence type="ECO:0000256" key="1">
    <source>
        <dbReference type="ARBA" id="ARBA00022729"/>
    </source>
</evidence>